<organism evidence="1">
    <name type="scientific">viral metagenome</name>
    <dbReference type="NCBI Taxonomy" id="1070528"/>
    <lineage>
        <taxon>unclassified sequences</taxon>
        <taxon>metagenomes</taxon>
        <taxon>organismal metagenomes</taxon>
    </lineage>
</organism>
<dbReference type="EMBL" id="MN739101">
    <property type="protein sequence ID" value="QHS88612.1"/>
    <property type="molecule type" value="Genomic_DNA"/>
</dbReference>
<evidence type="ECO:0000313" key="1">
    <source>
        <dbReference type="EMBL" id="QHS88612.1"/>
    </source>
</evidence>
<protein>
    <submittedName>
        <fullName evidence="1">Uncharacterized protein</fullName>
    </submittedName>
</protein>
<dbReference type="AlphaFoldDB" id="A0A6C0B992"/>
<proteinExistence type="predicted"/>
<accession>A0A6C0B992</accession>
<sequence>MPSNSTQSLEELRGFLEELDEQELNVAKEIKEEEGIDLIAEFFMDCIHEKNVDNLQEGLRMFEEYNITGAKINALHIVIPAFNGINSKPRSILAFARSKTGTNFEIIVNHLRDFGLRDKSPSKTKKRK</sequence>
<name>A0A6C0B992_9ZZZZ</name>
<reference evidence="1" key="1">
    <citation type="journal article" date="2020" name="Nature">
        <title>Giant virus diversity and host interactions through global metagenomics.</title>
        <authorList>
            <person name="Schulz F."/>
            <person name="Roux S."/>
            <person name="Paez-Espino D."/>
            <person name="Jungbluth S."/>
            <person name="Walsh D.A."/>
            <person name="Denef V.J."/>
            <person name="McMahon K.D."/>
            <person name="Konstantinidis K.T."/>
            <person name="Eloe-Fadrosh E.A."/>
            <person name="Kyrpides N.C."/>
            <person name="Woyke T."/>
        </authorList>
    </citation>
    <scope>NUCLEOTIDE SEQUENCE</scope>
    <source>
        <strain evidence="1">GVMAG-M-3300010158-55</strain>
    </source>
</reference>